<feature type="compositionally biased region" description="Gly residues" evidence="3">
    <location>
        <begin position="395"/>
        <end position="404"/>
    </location>
</feature>
<dbReference type="FunFam" id="3.30.70.330:FF:000656">
    <property type="entry name" value="Nuclear transport factor 2 family protein"/>
    <property type="match status" value="1"/>
</dbReference>
<dbReference type="InterPro" id="IPR039539">
    <property type="entry name" value="Ras_GTPase_bind_prot"/>
</dbReference>
<dbReference type="InterPro" id="IPR012677">
    <property type="entry name" value="Nucleotide-bd_a/b_plait_sf"/>
</dbReference>
<protein>
    <submittedName>
        <fullName evidence="6">Nuclear transport factor 2</fullName>
    </submittedName>
</protein>
<dbReference type="SUPFAM" id="SSF54928">
    <property type="entry name" value="RNA-binding domain, RBD"/>
    <property type="match status" value="1"/>
</dbReference>
<organism evidence="6 7">
    <name type="scientific">Cardamine amara subsp. amara</name>
    <dbReference type="NCBI Taxonomy" id="228776"/>
    <lineage>
        <taxon>Eukaryota</taxon>
        <taxon>Viridiplantae</taxon>
        <taxon>Streptophyta</taxon>
        <taxon>Embryophyta</taxon>
        <taxon>Tracheophyta</taxon>
        <taxon>Spermatophyta</taxon>
        <taxon>Magnoliopsida</taxon>
        <taxon>eudicotyledons</taxon>
        <taxon>Gunneridae</taxon>
        <taxon>Pentapetalae</taxon>
        <taxon>rosids</taxon>
        <taxon>malvids</taxon>
        <taxon>Brassicales</taxon>
        <taxon>Brassicaceae</taxon>
        <taxon>Cardamineae</taxon>
        <taxon>Cardamine</taxon>
    </lineage>
</organism>
<feature type="domain" description="RRM" evidence="4">
    <location>
        <begin position="307"/>
        <end position="385"/>
    </location>
</feature>
<evidence type="ECO:0000256" key="2">
    <source>
        <dbReference type="PROSITE-ProRule" id="PRU00176"/>
    </source>
</evidence>
<feature type="region of interest" description="Disordered" evidence="3">
    <location>
        <begin position="387"/>
        <end position="443"/>
    </location>
</feature>
<gene>
    <name evidence="6" type="ORF">V5N11_019410</name>
</gene>
<dbReference type="InterPro" id="IPR018222">
    <property type="entry name" value="Nuclear_transport_factor_2_euk"/>
</dbReference>
<dbReference type="PANTHER" id="PTHR10693:SF29">
    <property type="entry name" value="GB|AAD20086.1"/>
    <property type="match status" value="1"/>
</dbReference>
<evidence type="ECO:0000259" key="5">
    <source>
        <dbReference type="PROSITE" id="PS50177"/>
    </source>
</evidence>
<accession>A0ABD0ZYE4</accession>
<dbReference type="PROSITE" id="PS50102">
    <property type="entry name" value="RRM"/>
    <property type="match status" value="1"/>
</dbReference>
<dbReference type="CDD" id="cd00590">
    <property type="entry name" value="RRM_SF"/>
    <property type="match status" value="1"/>
</dbReference>
<feature type="region of interest" description="Disordered" evidence="3">
    <location>
        <begin position="261"/>
        <end position="285"/>
    </location>
</feature>
<dbReference type="GO" id="GO:0005737">
    <property type="term" value="C:cytoplasm"/>
    <property type="evidence" value="ECO:0007669"/>
    <property type="project" value="UniProtKB-ARBA"/>
</dbReference>
<feature type="compositionally biased region" description="Low complexity" evidence="3">
    <location>
        <begin position="433"/>
        <end position="443"/>
    </location>
</feature>
<dbReference type="PANTHER" id="PTHR10693">
    <property type="entry name" value="RAS GTPASE-ACTIVATING PROTEIN-BINDING PROTEIN"/>
    <property type="match status" value="1"/>
</dbReference>
<evidence type="ECO:0000256" key="3">
    <source>
        <dbReference type="SAM" id="MobiDB-lite"/>
    </source>
</evidence>
<sequence>MATPYPGAMQVGSYFVGQYYQVLQQQPDLIHQFYTETSRAIRVDGDATETADTLLHIHNMVMSLNFTAIEVKTINSSESWEGGVLVMVSGSVKTKEFNDRRSFVQTFFLAPQEKGYFVLNDMFQFVDEGTVYYHQPSYLSETKHEAQLNPPSPHPEPQVPDYVLEQEARDYVNAVQIKDDLVDKYSLQEEQHQHQQEDYEDEVAIEETPRDEVTVDVVHEVRAAPAEEPVGEKSKMSYASILKVAKEAAAVPVAATQPSYNEWDQPLQSPSPQLATPVQQSNASSPYVTDYGAEAEDGSGFEDFEFKSVYVRNLPSDISASEIEEEFKNFGTIKPDGVFLRTRKDVIGVCYAFVEFEDMSSVDNAIKASPIYLGGRQVYIEERRPNPAGVRGARRGGVGRGRGGYPTEAPRGRFGSRGVSGRGNQDGGDYRPRGNNGYYRGGR</sequence>
<dbReference type="EMBL" id="JBANAX010000638">
    <property type="protein sequence ID" value="KAL1199648.1"/>
    <property type="molecule type" value="Genomic_DNA"/>
</dbReference>
<keyword evidence="7" id="KW-1185">Reference proteome</keyword>
<evidence type="ECO:0000313" key="6">
    <source>
        <dbReference type="EMBL" id="KAL1199648.1"/>
    </source>
</evidence>
<dbReference type="SMART" id="SM00360">
    <property type="entry name" value="RRM"/>
    <property type="match status" value="1"/>
</dbReference>
<dbReference type="GO" id="GO:0003723">
    <property type="term" value="F:RNA binding"/>
    <property type="evidence" value="ECO:0007669"/>
    <property type="project" value="UniProtKB-UniRule"/>
</dbReference>
<reference evidence="6 7" key="1">
    <citation type="submission" date="2024-04" db="EMBL/GenBank/DDBJ databases">
        <title>Genome assembly C_amara_ONT_v2.</title>
        <authorList>
            <person name="Yant L."/>
            <person name="Moore C."/>
            <person name="Slenker M."/>
        </authorList>
    </citation>
    <scope>NUCLEOTIDE SEQUENCE [LARGE SCALE GENOMIC DNA]</scope>
    <source>
        <tissue evidence="6">Leaf</tissue>
    </source>
</reference>
<dbReference type="FunFam" id="3.10.450.50:FF:000003">
    <property type="entry name" value="Nuclear transport factor 2 family protein"/>
    <property type="match status" value="1"/>
</dbReference>
<evidence type="ECO:0000313" key="7">
    <source>
        <dbReference type="Proteomes" id="UP001558713"/>
    </source>
</evidence>
<dbReference type="AlphaFoldDB" id="A0ABD0ZYE4"/>
<dbReference type="Gene3D" id="3.10.450.50">
    <property type="match status" value="1"/>
</dbReference>
<name>A0ABD0ZYE4_CARAN</name>
<dbReference type="InterPro" id="IPR000504">
    <property type="entry name" value="RRM_dom"/>
</dbReference>
<feature type="domain" description="NTF2" evidence="5">
    <location>
        <begin position="11"/>
        <end position="125"/>
    </location>
</feature>
<dbReference type="CDD" id="cd00780">
    <property type="entry name" value="NTF2"/>
    <property type="match status" value="1"/>
</dbReference>
<dbReference type="Gene3D" id="3.30.70.330">
    <property type="match status" value="1"/>
</dbReference>
<dbReference type="Pfam" id="PF00076">
    <property type="entry name" value="RRM_1"/>
    <property type="match status" value="1"/>
</dbReference>
<dbReference type="InterPro" id="IPR032710">
    <property type="entry name" value="NTF2-like_dom_sf"/>
</dbReference>
<keyword evidence="1 2" id="KW-0694">RNA-binding</keyword>
<dbReference type="InterPro" id="IPR035979">
    <property type="entry name" value="RBD_domain_sf"/>
</dbReference>
<proteinExistence type="predicted"/>
<dbReference type="Pfam" id="PF02136">
    <property type="entry name" value="NTF2"/>
    <property type="match status" value="1"/>
</dbReference>
<comment type="caution">
    <text evidence="6">The sequence shown here is derived from an EMBL/GenBank/DDBJ whole genome shotgun (WGS) entry which is preliminary data.</text>
</comment>
<evidence type="ECO:0000259" key="4">
    <source>
        <dbReference type="PROSITE" id="PS50102"/>
    </source>
</evidence>
<dbReference type="InterPro" id="IPR002075">
    <property type="entry name" value="NTF2_dom"/>
</dbReference>
<dbReference type="SUPFAM" id="SSF54427">
    <property type="entry name" value="NTF2-like"/>
    <property type="match status" value="1"/>
</dbReference>
<dbReference type="PROSITE" id="PS50177">
    <property type="entry name" value="NTF2_DOMAIN"/>
    <property type="match status" value="1"/>
</dbReference>
<evidence type="ECO:0000256" key="1">
    <source>
        <dbReference type="ARBA" id="ARBA00022884"/>
    </source>
</evidence>
<dbReference type="Proteomes" id="UP001558713">
    <property type="component" value="Unassembled WGS sequence"/>
</dbReference>